<dbReference type="RefSeq" id="WP_227627176.1">
    <property type="nucleotide sequence ID" value="NZ_CACRZP010000051.1"/>
</dbReference>
<evidence type="ECO:0000313" key="1">
    <source>
        <dbReference type="EMBL" id="QEQ69942.1"/>
    </source>
</evidence>
<keyword evidence="1" id="KW-0614">Plasmid</keyword>
<proteinExistence type="predicted"/>
<dbReference type="AlphaFoldDB" id="A0A5P1PMA8"/>
<dbReference type="Pfam" id="PF19475">
    <property type="entry name" value="DUF6012"/>
    <property type="match status" value="1"/>
</dbReference>
<name>A0A5P1PMA8_KLEPN</name>
<dbReference type="InterPro" id="IPR046054">
    <property type="entry name" value="DUF6012"/>
</dbReference>
<dbReference type="EMBL" id="MK413722">
    <property type="protein sequence ID" value="QEQ69942.1"/>
    <property type="molecule type" value="Genomic_DNA"/>
</dbReference>
<organism evidence="1">
    <name type="scientific">Klebsiella pneumoniae</name>
    <dbReference type="NCBI Taxonomy" id="573"/>
    <lineage>
        <taxon>Bacteria</taxon>
        <taxon>Pseudomonadati</taxon>
        <taxon>Pseudomonadota</taxon>
        <taxon>Gammaproteobacteria</taxon>
        <taxon>Enterobacterales</taxon>
        <taxon>Enterobacteriaceae</taxon>
        <taxon>Klebsiella/Raoultella group</taxon>
        <taxon>Klebsiella</taxon>
        <taxon>Klebsiella pneumoniae complex</taxon>
    </lineage>
</organism>
<sequence length="205" mass="23717">MHLHLVPTLYHTISNKCRLESVTIPELKFEIKGDALSCGRPFPNKRLNVGMQKNRKAMIGLLLEYDKKVSHFTTQYKWYIEDIGIVQHNIKTIVLDCDFDLISQYIGLNIGLDEFKPRLHHSYHNAAPVKIQPMMESYRTGEPVNKLHHDVWENNVLLSRTETLLLHTLETDRLFEYSLLGSAWKTESMVTPVFATPILTTSWLA</sequence>
<keyword evidence="1" id="KW-0560">Oxidoreductase</keyword>
<protein>
    <submittedName>
        <fullName evidence="1">Glycerol dehydrogenase</fullName>
        <ecNumber evidence="1">1.1.1.6</ecNumber>
    </submittedName>
</protein>
<dbReference type="EC" id="1.1.1.6" evidence="1"/>
<geneLocation type="plasmid" evidence="1">
    <name>p332306-HI3</name>
</geneLocation>
<accession>A0A5P1PMA8</accession>
<dbReference type="GO" id="GO:0008888">
    <property type="term" value="F:glycerol dehydrogenase (NAD+) activity"/>
    <property type="evidence" value="ECO:0007669"/>
    <property type="project" value="UniProtKB-EC"/>
</dbReference>
<reference evidence="1" key="1">
    <citation type="submission" date="2019-01" db="EMBL/GenBank/DDBJ databases">
        <authorList>
            <person name="Liang Q."/>
            <person name="Zhou D."/>
        </authorList>
    </citation>
    <scope>NUCLEOTIDE SEQUENCE</scope>
    <source>
        <strain evidence="1">332306</strain>
        <plasmid evidence="1">p332306-HI3</plasmid>
    </source>
</reference>